<dbReference type="InterPro" id="IPR053188">
    <property type="entry name" value="FkbM_Methyltransferase"/>
</dbReference>
<dbReference type="Gene3D" id="3.40.50.150">
    <property type="entry name" value="Vaccinia Virus protein VP39"/>
    <property type="match status" value="1"/>
</dbReference>
<dbReference type="InterPro" id="IPR029063">
    <property type="entry name" value="SAM-dependent_MTases_sf"/>
</dbReference>
<dbReference type="PANTHER" id="PTHR36973:SF4">
    <property type="entry name" value="NODULATION PROTEIN"/>
    <property type="match status" value="1"/>
</dbReference>
<protein>
    <submittedName>
        <fullName evidence="2">FkbM family methyltransferase</fullName>
    </submittedName>
</protein>
<proteinExistence type="predicted"/>
<keyword evidence="3" id="KW-1185">Reference proteome</keyword>
<keyword evidence="2" id="KW-0489">Methyltransferase</keyword>
<dbReference type="GO" id="GO:0008168">
    <property type="term" value="F:methyltransferase activity"/>
    <property type="evidence" value="ECO:0007669"/>
    <property type="project" value="UniProtKB-KW"/>
</dbReference>
<evidence type="ECO:0000259" key="1">
    <source>
        <dbReference type="Pfam" id="PF05050"/>
    </source>
</evidence>
<name>A0ABV7ITL4_9RHOB</name>
<dbReference type="EMBL" id="JBHRTO010000001">
    <property type="protein sequence ID" value="MFC3179840.1"/>
    <property type="molecule type" value="Genomic_DNA"/>
</dbReference>
<dbReference type="InterPro" id="IPR006342">
    <property type="entry name" value="FkbM_mtfrase"/>
</dbReference>
<accession>A0ABV7ITL4</accession>
<evidence type="ECO:0000313" key="3">
    <source>
        <dbReference type="Proteomes" id="UP001595547"/>
    </source>
</evidence>
<comment type="caution">
    <text evidence="2">The sequence shown here is derived from an EMBL/GenBank/DDBJ whole genome shotgun (WGS) entry which is preliminary data.</text>
</comment>
<sequence length="298" mass="33081">MDGQDSETPVNTLTWLIAALAPARKTTIVDVGANPINAPDYAELLRIGGCKVVGFEPQAAAFADLQKNKGPDETYFPFAVGTGETLKLRIYKSSGMTSIFDPYVPTMAMINEMGMARVRETTAMETVALDDTPDLPEFDLLKIDIQGAENLVFQGAERVLQGCISVMVELRYMRLYHGEPMLGGVDNELRRQGFYLHKFMFNKAYMLTNSQARRLKAKKLQDQLIDGDGVYLRNIAELAHYSDEQLKHQAILGAGVFHSHSLVLYCLDALVARGVISGDLPGQYVDRMPEALRTDGRR</sequence>
<feature type="domain" description="Methyltransferase FkbM" evidence="1">
    <location>
        <begin position="30"/>
        <end position="194"/>
    </location>
</feature>
<dbReference type="PANTHER" id="PTHR36973">
    <property type="entry name" value="SLL1456 PROTEIN-RELATED"/>
    <property type="match status" value="1"/>
</dbReference>
<gene>
    <name evidence="2" type="ORF">ACFOGH_02460</name>
</gene>
<dbReference type="Proteomes" id="UP001595547">
    <property type="component" value="Unassembled WGS sequence"/>
</dbReference>
<dbReference type="Pfam" id="PF05050">
    <property type="entry name" value="Methyltransf_21"/>
    <property type="match status" value="1"/>
</dbReference>
<reference evidence="3" key="1">
    <citation type="journal article" date="2019" name="Int. J. Syst. Evol. Microbiol.">
        <title>The Global Catalogue of Microorganisms (GCM) 10K type strain sequencing project: providing services to taxonomists for standard genome sequencing and annotation.</title>
        <authorList>
            <consortium name="The Broad Institute Genomics Platform"/>
            <consortium name="The Broad Institute Genome Sequencing Center for Infectious Disease"/>
            <person name="Wu L."/>
            <person name="Ma J."/>
        </authorList>
    </citation>
    <scope>NUCLEOTIDE SEQUENCE [LARGE SCALE GENOMIC DNA]</scope>
    <source>
        <strain evidence="3">KCTC 52039</strain>
    </source>
</reference>
<dbReference type="NCBIfam" id="TIGR01444">
    <property type="entry name" value="fkbM_fam"/>
    <property type="match status" value="1"/>
</dbReference>
<dbReference type="RefSeq" id="WP_380071464.1">
    <property type="nucleotide sequence ID" value="NZ_JBHRTO010000001.1"/>
</dbReference>
<keyword evidence="2" id="KW-0808">Transferase</keyword>
<organism evidence="2 3">
    <name type="scientific">Cypionkella sinensis</name>
    <dbReference type="NCBI Taxonomy" id="1756043"/>
    <lineage>
        <taxon>Bacteria</taxon>
        <taxon>Pseudomonadati</taxon>
        <taxon>Pseudomonadota</taxon>
        <taxon>Alphaproteobacteria</taxon>
        <taxon>Rhodobacterales</taxon>
        <taxon>Paracoccaceae</taxon>
        <taxon>Cypionkella</taxon>
    </lineage>
</organism>
<dbReference type="SUPFAM" id="SSF53335">
    <property type="entry name" value="S-adenosyl-L-methionine-dependent methyltransferases"/>
    <property type="match status" value="1"/>
</dbReference>
<dbReference type="GO" id="GO:0032259">
    <property type="term" value="P:methylation"/>
    <property type="evidence" value="ECO:0007669"/>
    <property type="project" value="UniProtKB-KW"/>
</dbReference>
<evidence type="ECO:0000313" key="2">
    <source>
        <dbReference type="EMBL" id="MFC3179840.1"/>
    </source>
</evidence>